<feature type="compositionally biased region" description="Basic and acidic residues" evidence="1">
    <location>
        <begin position="273"/>
        <end position="283"/>
    </location>
</feature>
<accession>A0A7M7NAX8</accession>
<reference evidence="3" key="2">
    <citation type="submission" date="2021-01" db="UniProtKB">
        <authorList>
            <consortium name="EnsemblMetazoa"/>
        </authorList>
    </citation>
    <scope>IDENTIFICATION</scope>
</reference>
<sequence>MFKRRRADCQKRHDDIDYHDVNVKEITTGNGSVRSDSIAPPSVSSWKLILGTLHHHRGVIWAVLSVFVATALSLCIKLLTVAIAFFSLLTVIAVNLVVQPPFIFGGGDIGNLTGILCATVGAVVMAGATIILRFMQILRIDAHAIIFIYGFIAMFCSCAVTTALGEWTTPHCGIDRWFVLGMAVSGFLEQVTVTLALKTEPALVVSIIRTNDIFLAFAFDFLIFHIVPNAWTVVGAILVVGSAIGMTISANYELKKQMQVEKEEEEEEEEASFENRDDHLSRI</sequence>
<dbReference type="AlphaFoldDB" id="A0A7M7NAX8"/>
<dbReference type="OrthoDB" id="306876at2759"/>
<dbReference type="KEGG" id="spu:105437238"/>
<keyword evidence="2" id="KW-0812">Transmembrane</keyword>
<feature type="transmembrane region" description="Helical" evidence="2">
    <location>
        <begin position="144"/>
        <end position="165"/>
    </location>
</feature>
<feature type="transmembrane region" description="Helical" evidence="2">
    <location>
        <begin position="59"/>
        <end position="92"/>
    </location>
</feature>
<feature type="transmembrane region" description="Helical" evidence="2">
    <location>
        <begin position="233"/>
        <end position="252"/>
    </location>
</feature>
<evidence type="ECO:0000256" key="1">
    <source>
        <dbReference type="SAM" id="MobiDB-lite"/>
    </source>
</evidence>
<dbReference type="InterPro" id="IPR037185">
    <property type="entry name" value="EmrE-like"/>
</dbReference>
<dbReference type="Proteomes" id="UP000007110">
    <property type="component" value="Unassembled WGS sequence"/>
</dbReference>
<feature type="transmembrane region" description="Helical" evidence="2">
    <location>
        <begin position="209"/>
        <end position="227"/>
    </location>
</feature>
<organism evidence="3 4">
    <name type="scientific">Strongylocentrotus purpuratus</name>
    <name type="common">Purple sea urchin</name>
    <dbReference type="NCBI Taxonomy" id="7668"/>
    <lineage>
        <taxon>Eukaryota</taxon>
        <taxon>Metazoa</taxon>
        <taxon>Echinodermata</taxon>
        <taxon>Eleutherozoa</taxon>
        <taxon>Echinozoa</taxon>
        <taxon>Echinoidea</taxon>
        <taxon>Euechinoidea</taxon>
        <taxon>Echinacea</taxon>
        <taxon>Camarodonta</taxon>
        <taxon>Echinidea</taxon>
        <taxon>Strongylocentrotidae</taxon>
        <taxon>Strongylocentrotus</taxon>
    </lineage>
</organism>
<protein>
    <recommendedName>
        <fullName evidence="5">Solute carrier family 35 member G1</fullName>
    </recommendedName>
</protein>
<dbReference type="InParanoid" id="A0A7M7NAX8"/>
<evidence type="ECO:0008006" key="5">
    <source>
        <dbReference type="Google" id="ProtNLM"/>
    </source>
</evidence>
<keyword evidence="2" id="KW-1133">Transmembrane helix</keyword>
<evidence type="ECO:0000256" key="2">
    <source>
        <dbReference type="SAM" id="Phobius"/>
    </source>
</evidence>
<keyword evidence="4" id="KW-1185">Reference proteome</keyword>
<reference evidence="4" key="1">
    <citation type="submission" date="2015-02" db="EMBL/GenBank/DDBJ databases">
        <title>Genome sequencing for Strongylocentrotus purpuratus.</title>
        <authorList>
            <person name="Murali S."/>
            <person name="Liu Y."/>
            <person name="Vee V."/>
            <person name="English A."/>
            <person name="Wang M."/>
            <person name="Skinner E."/>
            <person name="Han Y."/>
            <person name="Muzny D.M."/>
            <person name="Worley K.C."/>
            <person name="Gibbs R.A."/>
        </authorList>
    </citation>
    <scope>NUCLEOTIDE SEQUENCE</scope>
</reference>
<dbReference type="RefSeq" id="XP_030832927.1">
    <property type="nucleotide sequence ID" value="XM_030977067.1"/>
</dbReference>
<proteinExistence type="predicted"/>
<evidence type="ECO:0000313" key="3">
    <source>
        <dbReference type="EnsemblMetazoa" id="XP_030832927"/>
    </source>
</evidence>
<evidence type="ECO:0000313" key="4">
    <source>
        <dbReference type="Proteomes" id="UP000007110"/>
    </source>
</evidence>
<feature type="transmembrane region" description="Helical" evidence="2">
    <location>
        <begin position="112"/>
        <end position="132"/>
    </location>
</feature>
<dbReference type="SUPFAM" id="SSF103481">
    <property type="entry name" value="Multidrug resistance efflux transporter EmrE"/>
    <property type="match status" value="1"/>
</dbReference>
<feature type="region of interest" description="Disordered" evidence="1">
    <location>
        <begin position="259"/>
        <end position="283"/>
    </location>
</feature>
<name>A0A7M7NAX8_STRPU</name>
<feature type="transmembrane region" description="Helical" evidence="2">
    <location>
        <begin position="177"/>
        <end position="197"/>
    </location>
</feature>
<feature type="compositionally biased region" description="Acidic residues" evidence="1">
    <location>
        <begin position="262"/>
        <end position="272"/>
    </location>
</feature>
<dbReference type="GeneID" id="105437238"/>
<keyword evidence="2" id="KW-0472">Membrane</keyword>
<dbReference type="EnsemblMetazoa" id="XM_030977067">
    <property type="protein sequence ID" value="XP_030832927"/>
    <property type="gene ID" value="LOC105437238"/>
</dbReference>